<dbReference type="Gene3D" id="1.10.3300.10">
    <property type="entry name" value="Jann2411-like domain"/>
    <property type="match status" value="1"/>
</dbReference>
<protein>
    <submittedName>
        <fullName evidence="3">Putative RNA-binding Zn ribbon-like protein</fullName>
    </submittedName>
</protein>
<dbReference type="InterPro" id="IPR010852">
    <property type="entry name" value="ABATE"/>
</dbReference>
<evidence type="ECO:0000259" key="2">
    <source>
        <dbReference type="Pfam" id="PF11706"/>
    </source>
</evidence>
<sequence length="250" mass="26387">MLSAPTLRRLTSITVFLDSAPGMRGGQPAEERLTAGTQLPTLVPELQEGDVRLRVAAAARDRAHALRARLTELWALAAEDQAAALEAVNALLAETGALRLVADADGAVDLTPAQTPADAVERLTAMAALALAEAALEGELDRLRTCAGEDCENTLVDASRNRSKRFCDAANCANRTHVRSYRARQAEADEETAAPAVEPATAAGDEPADAAADVVAEGQPKEKAKKKDKDGKKSTKSKKKGRKKAKKKGD</sequence>
<name>A0A4Y8WWM7_9MICC</name>
<evidence type="ECO:0000313" key="3">
    <source>
        <dbReference type="EMBL" id="MBB4881716.1"/>
    </source>
</evidence>
<dbReference type="AlphaFoldDB" id="A0A4Y8WWM7"/>
<feature type="compositionally biased region" description="Basic and acidic residues" evidence="1">
    <location>
        <begin position="219"/>
        <end position="233"/>
    </location>
</feature>
<dbReference type="InterPro" id="IPR021005">
    <property type="entry name" value="Znf_CGNR"/>
</dbReference>
<dbReference type="Proteomes" id="UP000560081">
    <property type="component" value="Unassembled WGS sequence"/>
</dbReference>
<dbReference type="PANTHER" id="PTHR35525:SF3">
    <property type="entry name" value="BLL6575 PROTEIN"/>
    <property type="match status" value="1"/>
</dbReference>
<dbReference type="RefSeq" id="WP_135030869.1">
    <property type="nucleotide sequence ID" value="NZ_BMLA01000012.1"/>
</dbReference>
<dbReference type="SUPFAM" id="SSF160904">
    <property type="entry name" value="Jann2411-like"/>
    <property type="match status" value="1"/>
</dbReference>
<proteinExistence type="predicted"/>
<keyword evidence="4" id="KW-1185">Reference proteome</keyword>
<accession>A0A4Y8WWM7</accession>
<reference evidence="3 4" key="1">
    <citation type="submission" date="2020-08" db="EMBL/GenBank/DDBJ databases">
        <title>Sequencing the genomes of 1000 actinobacteria strains.</title>
        <authorList>
            <person name="Klenk H.-P."/>
        </authorList>
    </citation>
    <scope>NUCLEOTIDE SEQUENCE [LARGE SCALE GENOMIC DNA]</scope>
    <source>
        <strain evidence="3 4">DSM 19079</strain>
    </source>
</reference>
<evidence type="ECO:0000256" key="1">
    <source>
        <dbReference type="SAM" id="MobiDB-lite"/>
    </source>
</evidence>
<feature type="region of interest" description="Disordered" evidence="1">
    <location>
        <begin position="187"/>
        <end position="250"/>
    </location>
</feature>
<evidence type="ECO:0000313" key="4">
    <source>
        <dbReference type="Proteomes" id="UP000560081"/>
    </source>
</evidence>
<feature type="compositionally biased region" description="Low complexity" evidence="1">
    <location>
        <begin position="193"/>
        <end position="218"/>
    </location>
</feature>
<dbReference type="Pfam" id="PF11706">
    <property type="entry name" value="zf-CGNR"/>
    <property type="match status" value="1"/>
</dbReference>
<dbReference type="OrthoDB" id="3531194at2"/>
<comment type="caution">
    <text evidence="3">The sequence shown here is derived from an EMBL/GenBank/DDBJ whole genome shotgun (WGS) entry which is preliminary data.</text>
</comment>
<dbReference type="PANTHER" id="PTHR35525">
    <property type="entry name" value="BLL6575 PROTEIN"/>
    <property type="match status" value="1"/>
</dbReference>
<feature type="compositionally biased region" description="Basic residues" evidence="1">
    <location>
        <begin position="234"/>
        <end position="250"/>
    </location>
</feature>
<gene>
    <name evidence="3" type="ORF">BJ976_000067</name>
</gene>
<organism evidence="3 4">
    <name type="scientific">Micrococcus flavus</name>
    <dbReference type="NCBI Taxonomy" id="384602"/>
    <lineage>
        <taxon>Bacteria</taxon>
        <taxon>Bacillati</taxon>
        <taxon>Actinomycetota</taxon>
        <taxon>Actinomycetes</taxon>
        <taxon>Micrococcales</taxon>
        <taxon>Micrococcaceae</taxon>
        <taxon>Micrococcus</taxon>
    </lineage>
</organism>
<feature type="domain" description="Zinc finger CGNR" evidence="2">
    <location>
        <begin position="142"/>
        <end position="185"/>
    </location>
</feature>
<dbReference type="InterPro" id="IPR023286">
    <property type="entry name" value="ABATE_dom_sf"/>
</dbReference>
<dbReference type="EMBL" id="JACHMC010000001">
    <property type="protein sequence ID" value="MBB4881716.1"/>
    <property type="molecule type" value="Genomic_DNA"/>
</dbReference>